<evidence type="ECO:0000313" key="2">
    <source>
        <dbReference type="EMBL" id="KAF5832560.1"/>
    </source>
</evidence>
<evidence type="ECO:0000256" key="1">
    <source>
        <dbReference type="SAM" id="MobiDB-lite"/>
    </source>
</evidence>
<accession>A0ABQ7GD96</accession>
<keyword evidence="3" id="KW-1185">Reference proteome</keyword>
<gene>
    <name evidence="2" type="ORF">DUNSADRAFT_11490</name>
</gene>
<feature type="region of interest" description="Disordered" evidence="1">
    <location>
        <begin position="81"/>
        <end position="151"/>
    </location>
</feature>
<proteinExistence type="predicted"/>
<feature type="compositionally biased region" description="Basic and acidic residues" evidence="1">
    <location>
        <begin position="102"/>
        <end position="120"/>
    </location>
</feature>
<protein>
    <submittedName>
        <fullName evidence="2">Uncharacterized protein</fullName>
    </submittedName>
</protein>
<feature type="compositionally biased region" description="Polar residues" evidence="1">
    <location>
        <begin position="141"/>
        <end position="151"/>
    </location>
</feature>
<organism evidence="2 3">
    <name type="scientific">Dunaliella salina</name>
    <name type="common">Green alga</name>
    <name type="synonym">Protococcus salinus</name>
    <dbReference type="NCBI Taxonomy" id="3046"/>
    <lineage>
        <taxon>Eukaryota</taxon>
        <taxon>Viridiplantae</taxon>
        <taxon>Chlorophyta</taxon>
        <taxon>core chlorophytes</taxon>
        <taxon>Chlorophyceae</taxon>
        <taxon>CS clade</taxon>
        <taxon>Chlamydomonadales</taxon>
        <taxon>Dunaliellaceae</taxon>
        <taxon>Dunaliella</taxon>
    </lineage>
</organism>
<comment type="caution">
    <text evidence="2">The sequence shown here is derived from an EMBL/GenBank/DDBJ whole genome shotgun (WGS) entry which is preliminary data.</text>
</comment>
<feature type="compositionally biased region" description="Polar residues" evidence="1">
    <location>
        <begin position="82"/>
        <end position="101"/>
    </location>
</feature>
<sequence>MYTSWRTAVSRRGRHGKDWPLLCSAEEAPDKERLRMPVQACGVSLGFLLRLHDSLLELGLEGRARTTTMIVAKLLSPAGILQPTQRPSTPQQAQHTLQRASLDSRGRKSGEDGPRGHSLDLMRASLDTRLQGMTPPKGQQRGPNFASTPGLQSAKEVRTRLWDLIDPHWCGKPSYYVCYAWRGDFLEMLATVVDRVSRQQDHKEEISEGEFKVDLNAIYVWLDVLALPQQYLGSTTTLDGPIFGPPPGLFDVQTARDVVCSCDRGMVIMLDRDMAVLSRTWPLFEVWLAAYYCSQDASTSRVYAAIPKGIHVSMLLHLQTSCLSGLDLGRTTSSRPEDKQHIMVEVRHASGQKRMQVLTSESILRATRGWLRWSGEPQDMALYAALMLQSKEYAQLQVSMSIELESCKTWPSMLRSCCSPRSAHSCG</sequence>
<name>A0ABQ7GD96_DUNSA</name>
<reference evidence="2" key="1">
    <citation type="submission" date="2017-08" db="EMBL/GenBank/DDBJ databases">
        <authorList>
            <person name="Polle J.E."/>
            <person name="Barry K."/>
            <person name="Cushman J."/>
            <person name="Schmutz J."/>
            <person name="Tran D."/>
            <person name="Hathwaick L.T."/>
            <person name="Yim W.C."/>
            <person name="Jenkins J."/>
            <person name="Mckie-Krisberg Z.M."/>
            <person name="Prochnik S."/>
            <person name="Lindquist E."/>
            <person name="Dockter R.B."/>
            <person name="Adam C."/>
            <person name="Molina H."/>
            <person name="Bunkerborg J."/>
            <person name="Jin E."/>
            <person name="Buchheim M."/>
            <person name="Magnuson J."/>
        </authorList>
    </citation>
    <scope>NUCLEOTIDE SEQUENCE</scope>
    <source>
        <strain evidence="2">CCAP 19/18</strain>
    </source>
</reference>
<dbReference type="EMBL" id="MU069864">
    <property type="protein sequence ID" value="KAF5832560.1"/>
    <property type="molecule type" value="Genomic_DNA"/>
</dbReference>
<evidence type="ECO:0000313" key="3">
    <source>
        <dbReference type="Proteomes" id="UP000815325"/>
    </source>
</evidence>
<dbReference type="Proteomes" id="UP000815325">
    <property type="component" value="Unassembled WGS sequence"/>
</dbReference>